<name>A0A455UJG0_9GAMM</name>
<gene>
    <name evidence="2" type="ORF">HSBAA_61170</name>
</gene>
<dbReference type="InterPro" id="IPR021095">
    <property type="entry name" value="DUF3734"/>
</dbReference>
<protein>
    <recommendedName>
        <fullName evidence="1">DUF3734 domain-containing protein</fullName>
    </recommendedName>
</protein>
<evidence type="ECO:0000259" key="1">
    <source>
        <dbReference type="Pfam" id="PF12536"/>
    </source>
</evidence>
<dbReference type="Proteomes" id="UP000320231">
    <property type="component" value="Chromosome"/>
</dbReference>
<dbReference type="EMBL" id="AP019514">
    <property type="protein sequence ID" value="BBI64811.1"/>
    <property type="molecule type" value="Genomic_DNA"/>
</dbReference>
<evidence type="ECO:0000313" key="2">
    <source>
        <dbReference type="EMBL" id="BBI64811.1"/>
    </source>
</evidence>
<proteinExistence type="predicted"/>
<feature type="domain" description="DUF3734" evidence="1">
    <location>
        <begin position="50"/>
        <end position="142"/>
    </location>
</feature>
<sequence length="167" mass="18703">MTSNLPLEAALDEPTSDERLCIAIDLFRRLGPEFRTVGQSMDRQLELLLSSQSWRALQHFRQRHELRRQLRLLGSQVPEQQRPRLGISLGGGSKAEKAITLLMLSHAGVPHDTEMRAFDFSRPSLAERWEAGRSDMSHALETLGSQRAAPGEFNVHAFSGRDAMASV</sequence>
<organism evidence="2 3">
    <name type="scientific">Vreelandella sulfidaeris</name>
    <dbReference type="NCBI Taxonomy" id="115553"/>
    <lineage>
        <taxon>Bacteria</taxon>
        <taxon>Pseudomonadati</taxon>
        <taxon>Pseudomonadota</taxon>
        <taxon>Gammaproteobacteria</taxon>
        <taxon>Oceanospirillales</taxon>
        <taxon>Halomonadaceae</taxon>
        <taxon>Vreelandella</taxon>
    </lineage>
</organism>
<dbReference type="KEGG" id="hsr:HSBAA_61170"/>
<dbReference type="Pfam" id="PF12536">
    <property type="entry name" value="DUF3734"/>
    <property type="match status" value="1"/>
</dbReference>
<reference evidence="2 3" key="1">
    <citation type="journal article" date="2019" name="Microbiol. Resour. Announc.">
        <title>Complete Genome Sequence of Halomonas sulfidaeris Strain Esulfide1 Isolated from a Metal Sulfide Rock at a Depth of 2,200 Meters, Obtained Using Nanopore Sequencing.</title>
        <authorList>
            <person name="Saito M."/>
            <person name="Nishigata A."/>
            <person name="Galipon J."/>
            <person name="Arakawa K."/>
        </authorList>
    </citation>
    <scope>NUCLEOTIDE SEQUENCE [LARGE SCALE GENOMIC DNA]</scope>
    <source>
        <strain evidence="2 3">ATCC BAA-803</strain>
    </source>
</reference>
<dbReference type="AlphaFoldDB" id="A0A455UJG0"/>
<evidence type="ECO:0000313" key="3">
    <source>
        <dbReference type="Proteomes" id="UP000320231"/>
    </source>
</evidence>
<accession>A0A455UJG0</accession>